<evidence type="ECO:0000313" key="2">
    <source>
        <dbReference type="Proteomes" id="UP000216624"/>
    </source>
</evidence>
<comment type="caution">
    <text evidence="1">The sequence shown here is derived from an EMBL/GenBank/DDBJ whole genome shotgun (WGS) entry which is preliminary data.</text>
</comment>
<gene>
    <name evidence="1" type="ORF">FL82_17353</name>
</gene>
<evidence type="ECO:0000313" key="1">
    <source>
        <dbReference type="EMBL" id="OZF80777.1"/>
    </source>
</evidence>
<dbReference type="HOGENOM" id="CLU_855896_0_0_1"/>
<organism evidence="1 2">
    <name type="scientific">Caenorhabditis remanei</name>
    <name type="common">Caenorhabditis vulgaris</name>
    <dbReference type="NCBI Taxonomy" id="31234"/>
    <lineage>
        <taxon>Eukaryota</taxon>
        <taxon>Metazoa</taxon>
        <taxon>Ecdysozoa</taxon>
        <taxon>Nematoda</taxon>
        <taxon>Chromadorea</taxon>
        <taxon>Rhabditida</taxon>
        <taxon>Rhabditina</taxon>
        <taxon>Rhabditomorpha</taxon>
        <taxon>Rhabditoidea</taxon>
        <taxon>Rhabditidae</taxon>
        <taxon>Peloderinae</taxon>
        <taxon>Caenorhabditis</taxon>
    </lineage>
</organism>
<accession>A0A260Z568</accession>
<protein>
    <submittedName>
        <fullName evidence="1">Uncharacterized protein</fullName>
    </submittedName>
</protein>
<sequence length="325" mass="37690">MNPPNQPIIRLELQPPGIFRPEPQAMLGPEPPRAFRPPAPRNEPPGMMRAPVLRARRNEAPMFARPPRVRPLLDDDFLRGVPPVPRVPPQRRRRPRPNDPMFPLLHGMPHGPLGIDRNALRRARPARHGELFAPPRGAQLPAHVLLAQIRGRGPMGPAFDERFIVEGRRVNERRRAREAEQEEAVGPQERERREVQRQLENLHDELLDRIDDLELENFDHECEIEENEIMIDRMDNIMDSQYRRLEDTNRSLENARRELVVSRQETEHERLLKEARTLELEKQKALTEKYMLEAAELRNQLDGLVPSTSGPVRKSSRQAALKRGK</sequence>
<name>A0A260Z568_CAERE</name>
<dbReference type="CTD" id="9821415"/>
<dbReference type="KEGG" id="crq:GCK72_023581"/>
<dbReference type="Proteomes" id="UP000216624">
    <property type="component" value="Unassembled WGS sequence"/>
</dbReference>
<proteinExistence type="predicted"/>
<feature type="non-terminal residue" evidence="1">
    <location>
        <position position="1"/>
    </location>
</feature>
<dbReference type="EMBL" id="NMWX01000341">
    <property type="protein sequence ID" value="OZF80777.1"/>
    <property type="molecule type" value="Genomic_DNA"/>
</dbReference>
<keyword evidence="2" id="KW-1185">Reference proteome</keyword>
<reference evidence="1" key="1">
    <citation type="submission" date="2017-08" db="EMBL/GenBank/DDBJ databases">
        <authorList>
            <person name="de Groot N.N."/>
        </authorList>
    </citation>
    <scope>NUCLEOTIDE SEQUENCE [LARGE SCALE GENOMIC DNA]</scope>
    <source>
        <strain evidence="1">PX439</strain>
    </source>
</reference>